<dbReference type="PANTHER" id="PTHR43316:SF9">
    <property type="entry name" value="ACID DEHALOGENASE, PUTATIVE (AFU_ORTHOLOGUE AFUA_6G14460)-RELATED"/>
    <property type="match status" value="1"/>
</dbReference>
<dbReference type="Pfam" id="PF00702">
    <property type="entry name" value="Hydrolase"/>
    <property type="match status" value="1"/>
</dbReference>
<dbReference type="InterPro" id="IPR023214">
    <property type="entry name" value="HAD_sf"/>
</dbReference>
<dbReference type="SUPFAM" id="SSF56784">
    <property type="entry name" value="HAD-like"/>
    <property type="match status" value="1"/>
</dbReference>
<dbReference type="OrthoDB" id="444127at2759"/>
<accession>A0A3D8S2Z1</accession>
<evidence type="ECO:0000256" key="1">
    <source>
        <dbReference type="ARBA" id="ARBA00022801"/>
    </source>
</evidence>
<dbReference type="Gene3D" id="1.10.150.750">
    <property type="match status" value="1"/>
</dbReference>
<dbReference type="InterPro" id="IPR051540">
    <property type="entry name" value="S-2-haloacid_dehalogenase"/>
</dbReference>
<comment type="caution">
    <text evidence="2">The sequence shown here is derived from an EMBL/GenBank/DDBJ whole genome shotgun (WGS) entry which is preliminary data.</text>
</comment>
<keyword evidence="3" id="KW-1185">Reference proteome</keyword>
<dbReference type="NCBIfam" id="TIGR01493">
    <property type="entry name" value="HAD-SF-IA-v2"/>
    <property type="match status" value="1"/>
</dbReference>
<dbReference type="InterPro" id="IPR006439">
    <property type="entry name" value="HAD-SF_hydro_IA"/>
</dbReference>
<dbReference type="InterPro" id="IPR006328">
    <property type="entry name" value="2-HAD"/>
</dbReference>
<dbReference type="Gene3D" id="3.40.50.1000">
    <property type="entry name" value="HAD superfamily/HAD-like"/>
    <property type="match status" value="1"/>
</dbReference>
<keyword evidence="1" id="KW-0378">Hydrolase</keyword>
<dbReference type="GO" id="GO:0019120">
    <property type="term" value="F:hydrolase activity, acting on acid halide bonds, in C-halide compounds"/>
    <property type="evidence" value="ECO:0007669"/>
    <property type="project" value="InterPro"/>
</dbReference>
<dbReference type="InterPro" id="IPR036412">
    <property type="entry name" value="HAD-like_sf"/>
</dbReference>
<dbReference type="AlphaFoldDB" id="A0A3D8S2Z1"/>
<dbReference type="GO" id="GO:0016791">
    <property type="term" value="F:phosphatase activity"/>
    <property type="evidence" value="ECO:0007669"/>
    <property type="project" value="UniProtKB-ARBA"/>
</dbReference>
<organism evidence="2 3">
    <name type="scientific">Coleophoma crateriformis</name>
    <dbReference type="NCBI Taxonomy" id="565419"/>
    <lineage>
        <taxon>Eukaryota</taxon>
        <taxon>Fungi</taxon>
        <taxon>Dikarya</taxon>
        <taxon>Ascomycota</taxon>
        <taxon>Pezizomycotina</taxon>
        <taxon>Leotiomycetes</taxon>
        <taxon>Helotiales</taxon>
        <taxon>Dermateaceae</taxon>
        <taxon>Coleophoma</taxon>
    </lineage>
</organism>
<proteinExistence type="predicted"/>
<dbReference type="Proteomes" id="UP000256328">
    <property type="component" value="Unassembled WGS sequence"/>
</dbReference>
<dbReference type="SFLD" id="SFLDS00003">
    <property type="entry name" value="Haloacid_Dehalogenase"/>
    <property type="match status" value="1"/>
</dbReference>
<evidence type="ECO:0000313" key="3">
    <source>
        <dbReference type="Proteomes" id="UP000256328"/>
    </source>
</evidence>
<dbReference type="NCBIfam" id="TIGR01549">
    <property type="entry name" value="HAD-SF-IA-v1"/>
    <property type="match status" value="1"/>
</dbReference>
<evidence type="ECO:0000313" key="2">
    <source>
        <dbReference type="EMBL" id="RDW80677.1"/>
    </source>
</evidence>
<dbReference type="EMBL" id="PDLN01000007">
    <property type="protein sequence ID" value="RDW80677.1"/>
    <property type="molecule type" value="Genomic_DNA"/>
</dbReference>
<dbReference type="SFLD" id="SFLDG01129">
    <property type="entry name" value="C1.5:_HAD__Beta-PGM__Phosphata"/>
    <property type="match status" value="1"/>
</dbReference>
<reference evidence="2 3" key="1">
    <citation type="journal article" date="2018" name="IMA Fungus">
        <title>IMA Genome-F 9: Draft genome sequence of Annulohypoxylon stygium, Aspergillus mulundensis, Berkeleyomyces basicola (syn. Thielaviopsis basicola), Ceratocystis smalleyi, two Cercospora beticola strains, Coleophoma cylindrospora, Fusarium fracticaudum, Phialophora cf. hyalina, and Morchella septimelata.</title>
        <authorList>
            <person name="Wingfield B.D."/>
            <person name="Bills G.F."/>
            <person name="Dong Y."/>
            <person name="Huang W."/>
            <person name="Nel W.J."/>
            <person name="Swalarsk-Parry B.S."/>
            <person name="Vaghefi N."/>
            <person name="Wilken P.M."/>
            <person name="An Z."/>
            <person name="de Beer Z.W."/>
            <person name="De Vos L."/>
            <person name="Chen L."/>
            <person name="Duong T.A."/>
            <person name="Gao Y."/>
            <person name="Hammerbacher A."/>
            <person name="Kikkert J.R."/>
            <person name="Li Y."/>
            <person name="Li H."/>
            <person name="Li K."/>
            <person name="Li Q."/>
            <person name="Liu X."/>
            <person name="Ma X."/>
            <person name="Naidoo K."/>
            <person name="Pethybridge S.J."/>
            <person name="Sun J."/>
            <person name="Steenkamp E.T."/>
            <person name="van der Nest M.A."/>
            <person name="van Wyk S."/>
            <person name="Wingfield M.J."/>
            <person name="Xiong C."/>
            <person name="Yue Q."/>
            <person name="Zhang X."/>
        </authorList>
    </citation>
    <scope>NUCLEOTIDE SEQUENCE [LARGE SCALE GENOMIC DNA]</scope>
    <source>
        <strain evidence="2 3">BP5796</strain>
    </source>
</reference>
<evidence type="ECO:0008006" key="4">
    <source>
        <dbReference type="Google" id="ProtNLM"/>
    </source>
</evidence>
<sequence length="226" mass="25713">MASKIDFEPKYITFDCYGTLTNFSSMDGLAREMYSDRLQGEDLERFVTLFSGYRFDECLGPYKPYKDCLVDAVKRACDQTGVAFNQEEAEKFYYAVPTWGPHPDVPGGLRRLASKYKLVILSNASEEHIYQNVEKLGAPFHAVYTAQQTQSYKPRMQGFEYMFGKLGCKPEDVLHVSASLKHDLFTTEAMGTKHMAFVNRTGKLPKPDFHHYEVKGIDELATLLGL</sequence>
<gene>
    <name evidence="2" type="ORF">BP5796_05375</name>
</gene>
<name>A0A3D8S2Z1_9HELO</name>
<dbReference type="NCBIfam" id="TIGR01428">
    <property type="entry name" value="HAD_type_II"/>
    <property type="match status" value="1"/>
</dbReference>
<protein>
    <recommendedName>
        <fullName evidence="4">HAD-like protein</fullName>
    </recommendedName>
</protein>
<dbReference type="PANTHER" id="PTHR43316">
    <property type="entry name" value="HYDROLASE, HALOACID DELAHOGENASE-RELATED"/>
    <property type="match status" value="1"/>
</dbReference>